<dbReference type="InterPro" id="IPR046964">
    <property type="entry name" value="RTN1-4"/>
</dbReference>
<feature type="region of interest" description="Disordered" evidence="8">
    <location>
        <begin position="378"/>
        <end position="535"/>
    </location>
</feature>
<dbReference type="GO" id="GO:0007420">
    <property type="term" value="P:brain development"/>
    <property type="evidence" value="ECO:0000318"/>
    <property type="project" value="GO_Central"/>
</dbReference>
<evidence type="ECO:0000256" key="1">
    <source>
        <dbReference type="ARBA" id="ARBA00004477"/>
    </source>
</evidence>
<dbReference type="PANTHER" id="PTHR45799">
    <property type="entry name" value="RETICULON-LIKE PROTEIN"/>
    <property type="match status" value="1"/>
</dbReference>
<feature type="region of interest" description="Disordered" evidence="8">
    <location>
        <begin position="59"/>
        <end position="198"/>
    </location>
</feature>
<dbReference type="Proteomes" id="UP000001646">
    <property type="component" value="Unplaced"/>
</dbReference>
<feature type="transmembrane region" description="Helical" evidence="7">
    <location>
        <begin position="820"/>
        <end position="841"/>
    </location>
</feature>
<reference evidence="10" key="3">
    <citation type="submission" date="2025-09" db="UniProtKB">
        <authorList>
            <consortium name="Ensembl"/>
        </authorList>
    </citation>
    <scope>IDENTIFICATION</scope>
</reference>
<dbReference type="STRING" id="28377.ENSACAP00000014827"/>
<dbReference type="GO" id="GO:1902430">
    <property type="term" value="P:negative regulation of amyloid-beta formation"/>
    <property type="evidence" value="ECO:0007669"/>
    <property type="project" value="Ensembl"/>
</dbReference>
<dbReference type="Pfam" id="PF02453">
    <property type="entry name" value="Reticulon"/>
    <property type="match status" value="1"/>
</dbReference>
<dbReference type="HOGENOM" id="CLU_018293_0_0_1"/>
<dbReference type="GO" id="GO:0000139">
    <property type="term" value="C:Golgi membrane"/>
    <property type="evidence" value="ECO:0007669"/>
    <property type="project" value="Ensembl"/>
</dbReference>
<dbReference type="GeneTree" id="ENSGT00940000155077"/>
<evidence type="ECO:0000256" key="8">
    <source>
        <dbReference type="SAM" id="MobiDB-lite"/>
    </source>
</evidence>
<evidence type="ECO:0000256" key="3">
    <source>
        <dbReference type="ARBA" id="ARBA00022824"/>
    </source>
</evidence>
<feature type="domain" description="Reticulon" evidence="9">
    <location>
        <begin position="691"/>
        <end position="878"/>
    </location>
</feature>
<reference evidence="10" key="1">
    <citation type="submission" date="2009-12" db="EMBL/GenBank/DDBJ databases">
        <title>The Genome Sequence of Anolis carolinensis (Green Anole Lizard).</title>
        <authorList>
            <consortium name="The Genome Sequencing Platform"/>
            <person name="Di Palma F."/>
            <person name="Alfoldi J."/>
            <person name="Heiman D."/>
            <person name="Young S."/>
            <person name="Grabherr M."/>
            <person name="Johnson J."/>
            <person name="Lander E.S."/>
            <person name="Lindblad-Toh K."/>
        </authorList>
    </citation>
    <scope>NUCLEOTIDE SEQUENCE [LARGE SCALE GENOMIC DNA]</scope>
    <source>
        <strain evidence="10">JBL SC #1</strain>
    </source>
</reference>
<keyword evidence="2 7" id="KW-0812">Transmembrane</keyword>
<dbReference type="Ensembl" id="ENSACAT00000015129.4">
    <property type="protein sequence ID" value="ENSACAP00000014827.4"/>
    <property type="gene ID" value="ENSACAG00000015060.4"/>
</dbReference>
<dbReference type="GO" id="GO:0043025">
    <property type="term" value="C:neuronal cell body"/>
    <property type="evidence" value="ECO:0007669"/>
    <property type="project" value="Ensembl"/>
</dbReference>
<dbReference type="GO" id="GO:1990809">
    <property type="term" value="P:endoplasmic reticulum tubular network membrane organization"/>
    <property type="evidence" value="ECO:0000318"/>
    <property type="project" value="GO_Central"/>
</dbReference>
<dbReference type="GO" id="GO:0014069">
    <property type="term" value="C:postsynaptic density"/>
    <property type="evidence" value="ECO:0000318"/>
    <property type="project" value="GO_Central"/>
</dbReference>
<dbReference type="Gene3D" id="1.20.5.2480">
    <property type="match status" value="1"/>
</dbReference>
<evidence type="ECO:0000256" key="6">
    <source>
        <dbReference type="ARBA" id="ARBA00037306"/>
    </source>
</evidence>
<protein>
    <recommendedName>
        <fullName evidence="7">Reticulon</fullName>
    </recommendedName>
</protein>
<evidence type="ECO:0000256" key="4">
    <source>
        <dbReference type="ARBA" id="ARBA00022989"/>
    </source>
</evidence>
<dbReference type="Bgee" id="ENSACAG00000015060">
    <property type="expression patterns" value="Expressed in testis and 7 other cell types or tissues"/>
</dbReference>
<dbReference type="FunFam" id="1.20.5.2480:FF:000001">
    <property type="entry name" value="Reticulon"/>
    <property type="match status" value="1"/>
</dbReference>
<feature type="region of interest" description="Disordered" evidence="8">
    <location>
        <begin position="642"/>
        <end position="675"/>
    </location>
</feature>
<evidence type="ECO:0000313" key="10">
    <source>
        <dbReference type="Ensembl" id="ENSACAP00000014827.4"/>
    </source>
</evidence>
<feature type="compositionally biased region" description="Polar residues" evidence="8">
    <location>
        <begin position="452"/>
        <end position="466"/>
    </location>
</feature>
<dbReference type="PROSITE" id="PS50845">
    <property type="entry name" value="RETICULON"/>
    <property type="match status" value="1"/>
</dbReference>
<keyword evidence="11" id="KW-1185">Reference proteome</keyword>
<feature type="compositionally biased region" description="Polar residues" evidence="8">
    <location>
        <begin position="414"/>
        <end position="434"/>
    </location>
</feature>
<feature type="compositionally biased region" description="Basic and acidic residues" evidence="8">
    <location>
        <begin position="76"/>
        <end position="87"/>
    </location>
</feature>
<evidence type="ECO:0000256" key="7">
    <source>
        <dbReference type="RuleBase" id="RU210713"/>
    </source>
</evidence>
<dbReference type="GO" id="GO:0043005">
    <property type="term" value="C:neuron projection"/>
    <property type="evidence" value="ECO:0000318"/>
    <property type="project" value="GO_Central"/>
</dbReference>
<dbReference type="InterPro" id="IPR003388">
    <property type="entry name" value="Reticulon"/>
</dbReference>
<feature type="compositionally biased region" description="Basic and acidic residues" evidence="8">
    <location>
        <begin position="644"/>
        <end position="656"/>
    </location>
</feature>
<accession>H9GLX2</accession>
<dbReference type="GO" id="GO:0016604">
    <property type="term" value="C:nuclear body"/>
    <property type="evidence" value="ECO:0007669"/>
    <property type="project" value="Ensembl"/>
</dbReference>
<evidence type="ECO:0000259" key="9">
    <source>
        <dbReference type="PROSITE" id="PS50845"/>
    </source>
</evidence>
<dbReference type="InParanoid" id="H9GLX2"/>
<dbReference type="GO" id="GO:0005789">
    <property type="term" value="C:endoplasmic reticulum membrane"/>
    <property type="evidence" value="ECO:0000318"/>
    <property type="project" value="GO_Central"/>
</dbReference>
<dbReference type="AlphaFoldDB" id="H9GLX2"/>
<feature type="compositionally biased region" description="Basic and acidic residues" evidence="8">
    <location>
        <begin position="379"/>
        <end position="391"/>
    </location>
</feature>
<feature type="compositionally biased region" description="Pro residues" evidence="8">
    <location>
        <begin position="159"/>
        <end position="179"/>
    </location>
</feature>
<dbReference type="eggNOG" id="KOG1792">
    <property type="taxonomic scope" value="Eukaryota"/>
</dbReference>
<keyword evidence="5 7" id="KW-0472">Membrane</keyword>
<feature type="region of interest" description="Disordered" evidence="8">
    <location>
        <begin position="245"/>
        <end position="284"/>
    </location>
</feature>
<evidence type="ECO:0000256" key="5">
    <source>
        <dbReference type="ARBA" id="ARBA00023136"/>
    </source>
</evidence>
<comment type="subcellular location">
    <subcellularLocation>
        <location evidence="1 7">Endoplasmic reticulum membrane</location>
        <topology evidence="1 7">Multi-pass membrane protein</topology>
    </subcellularLocation>
</comment>
<evidence type="ECO:0000313" key="11">
    <source>
        <dbReference type="Proteomes" id="UP000001646"/>
    </source>
</evidence>
<feature type="compositionally biased region" description="Low complexity" evidence="8">
    <location>
        <begin position="108"/>
        <end position="120"/>
    </location>
</feature>
<proteinExistence type="predicted"/>
<dbReference type="PANTHER" id="PTHR45799:SF5">
    <property type="entry name" value="RETICULON-1"/>
    <property type="match status" value="1"/>
</dbReference>
<name>H9GLX2_ANOCA</name>
<feature type="transmembrane region" description="Helical" evidence="7">
    <location>
        <begin position="705"/>
        <end position="734"/>
    </location>
</feature>
<dbReference type="GO" id="GO:0030425">
    <property type="term" value="C:dendrite"/>
    <property type="evidence" value="ECO:0007669"/>
    <property type="project" value="Ensembl"/>
</dbReference>
<gene>
    <name evidence="10" type="primary">RTN1</name>
</gene>
<reference evidence="10" key="2">
    <citation type="submission" date="2025-08" db="UniProtKB">
        <authorList>
            <consortium name="Ensembl"/>
        </authorList>
    </citation>
    <scope>IDENTIFICATION</scope>
</reference>
<feature type="compositionally biased region" description="Pro residues" evidence="8">
    <location>
        <begin position="95"/>
        <end position="107"/>
    </location>
</feature>
<dbReference type="GO" id="GO:0071787">
    <property type="term" value="P:endoplasmic reticulum tubular network formation"/>
    <property type="evidence" value="ECO:0000318"/>
    <property type="project" value="GO_Central"/>
</dbReference>
<keyword evidence="4 7" id="KW-1133">Transmembrane helix</keyword>
<dbReference type="GO" id="GO:0030182">
    <property type="term" value="P:neuron differentiation"/>
    <property type="evidence" value="ECO:0000318"/>
    <property type="project" value="GO_Central"/>
</dbReference>
<evidence type="ECO:0000256" key="2">
    <source>
        <dbReference type="ARBA" id="ARBA00022692"/>
    </source>
</evidence>
<comment type="function">
    <text evidence="6">Inhibits amyloid precursor protein processing, probably by blocking BACE1 activity.</text>
</comment>
<keyword evidence="3 7" id="KW-0256">Endoplasmic reticulum</keyword>
<sequence length="878" mass="95369">MEALLFIQPSYIFSWSYTFKMYLFRLANKKTNLRANPQHFGAASCLSCPALCQPQGDARGLPARLRRNEPLAPASKGERERQTERGRGARQSLCSPPPGPPPLPITPAPASSSSSSSSSLLPPPFARSRISSPGEMSSPPGRPISGEHRVGDGAEDEPFPPFPPFPPRPPQQEPPPPVPMATASTGGMASSHFYDYSSSKTTEMGNGSFYTSLISDDLYTSPQDSSYFTGNLSKGRSYVSASDSTEGFLTQDGNPFESRGLFSSDSGIEMTPAESTDVNKTFADPMEQMKSEAYKYMDMSRSEEIKCQERYGTGLGDVGPPGLMEKWQENVTEPKGTASGGKYATKEPSLGEKSTFGGYQYSPLAGAPVKISVTETETIEAKRKATEKQDTGLKPGNEVVPMVMVSEPEDESPGSITPPSSATEPSGSESQGKGSMSEDDFISAVREAKGFSSESPEGQRSPNVASGKQDPKIKMPERPPGGPPLDNEVSSAESGDSEIELVSEDPLAAEEVLHSNYMSFSHGGGPPPSPASPSIQYSILREEREAELDSELIIESCDASSASEESPKREHDSPLMKPIIMDIIQEENYSRNESVGASNYKVSSLKESRMNKENLADSASYLKCSFGASKVHGHPSSSLAIGTEEIKDRVSQKKSTEVTSAVTASKPPSKGSLTRSLWSAPPLPFLNKQKAIDLLYWRDIKQTGIVFGSVLLLLFSLTQFSVVSVIAYLALAALSATISFRIYKSVLQAVQKTDEGHPFKSYLEMEMSLSQEQIQKYTDCLQSYMNCTVKELRRLFLVQDLVDSLKFAVLMWLLTYVGALFNGLTLLIMAVVSMFSLPVVYDKYQAQIDQYLGLVRTHINTVVAKIQAKIPGAKRKAE</sequence>
<feature type="region of interest" description="Disordered" evidence="8">
    <location>
        <begin position="332"/>
        <end position="356"/>
    </location>
</feature>
<organism evidence="10 11">
    <name type="scientific">Anolis carolinensis</name>
    <name type="common">Green anole</name>
    <name type="synonym">American chameleon</name>
    <dbReference type="NCBI Taxonomy" id="28377"/>
    <lineage>
        <taxon>Eukaryota</taxon>
        <taxon>Metazoa</taxon>
        <taxon>Chordata</taxon>
        <taxon>Craniata</taxon>
        <taxon>Vertebrata</taxon>
        <taxon>Euteleostomi</taxon>
        <taxon>Lepidosauria</taxon>
        <taxon>Squamata</taxon>
        <taxon>Bifurcata</taxon>
        <taxon>Unidentata</taxon>
        <taxon>Episquamata</taxon>
        <taxon>Toxicofera</taxon>
        <taxon>Iguania</taxon>
        <taxon>Dactyloidae</taxon>
        <taxon>Anolis</taxon>
    </lineage>
</organism>